<accession>A0ABR1SAX1</accession>
<dbReference type="InterPro" id="IPR040632">
    <property type="entry name" value="Sulfotransfer_4"/>
</dbReference>
<evidence type="ECO:0000313" key="2">
    <source>
        <dbReference type="EMBL" id="KAK8028991.1"/>
    </source>
</evidence>
<sequence length="297" mass="34039">MPLARFNSLFPNVRHEKQPGERAIDALPKEAHVKRDMEVLGLGMSRTGTASTAAALSMLGYRSYHAHEIFQPSESNEWHVEVWREAFMAKMYGNGKPYGKEEFDIVLRNYSAVTDVPCICFADELIQAYPDAKVILTTRDPAKWIVSYENLILKLAESEEYGWVRAVGCIDHEFLGPYLDWVNMFLRYWTNGDWQNREKLIQAMLDHNDHIRKIVPKDNLLEWNPSDGWQPLCNFLGKPVPNVPFPHINKGAEDAPRHKKLAMQRIAILITRSLIRPILFVSLAASVWIGIRLSAKV</sequence>
<evidence type="ECO:0000256" key="1">
    <source>
        <dbReference type="SAM" id="Phobius"/>
    </source>
</evidence>
<keyword evidence="1" id="KW-0812">Transmembrane</keyword>
<keyword evidence="1" id="KW-1133">Transmembrane helix</keyword>
<dbReference type="SUPFAM" id="SSF52540">
    <property type="entry name" value="P-loop containing nucleoside triphosphate hydrolases"/>
    <property type="match status" value="1"/>
</dbReference>
<keyword evidence="1" id="KW-0472">Membrane</keyword>
<organism evidence="2 3">
    <name type="scientific">Apiospora marii</name>
    <dbReference type="NCBI Taxonomy" id="335849"/>
    <lineage>
        <taxon>Eukaryota</taxon>
        <taxon>Fungi</taxon>
        <taxon>Dikarya</taxon>
        <taxon>Ascomycota</taxon>
        <taxon>Pezizomycotina</taxon>
        <taxon>Sordariomycetes</taxon>
        <taxon>Xylariomycetidae</taxon>
        <taxon>Amphisphaeriales</taxon>
        <taxon>Apiosporaceae</taxon>
        <taxon>Apiospora</taxon>
    </lineage>
</organism>
<reference evidence="2 3" key="1">
    <citation type="submission" date="2023-01" db="EMBL/GenBank/DDBJ databases">
        <title>Analysis of 21 Apiospora genomes using comparative genomics revels a genus with tremendous synthesis potential of carbohydrate active enzymes and secondary metabolites.</title>
        <authorList>
            <person name="Sorensen T."/>
        </authorList>
    </citation>
    <scope>NUCLEOTIDE SEQUENCE [LARGE SCALE GENOMIC DNA]</scope>
    <source>
        <strain evidence="2 3">CBS 20057</strain>
    </source>
</reference>
<dbReference type="EMBL" id="JAQQWI010000007">
    <property type="protein sequence ID" value="KAK8028991.1"/>
    <property type="molecule type" value="Genomic_DNA"/>
</dbReference>
<gene>
    <name evidence="2" type="ORF">PG991_006047</name>
</gene>
<evidence type="ECO:0008006" key="4">
    <source>
        <dbReference type="Google" id="ProtNLM"/>
    </source>
</evidence>
<proteinExistence type="predicted"/>
<comment type="caution">
    <text evidence="2">The sequence shown here is derived from an EMBL/GenBank/DDBJ whole genome shotgun (WGS) entry which is preliminary data.</text>
</comment>
<evidence type="ECO:0000313" key="3">
    <source>
        <dbReference type="Proteomes" id="UP001396898"/>
    </source>
</evidence>
<name>A0ABR1SAX1_9PEZI</name>
<protein>
    <recommendedName>
        <fullName evidence="4">Sulfotransferase domain-containing protein</fullName>
    </recommendedName>
</protein>
<keyword evidence="3" id="KW-1185">Reference proteome</keyword>
<dbReference type="Gene3D" id="3.40.50.300">
    <property type="entry name" value="P-loop containing nucleotide triphosphate hydrolases"/>
    <property type="match status" value="1"/>
</dbReference>
<dbReference type="PANTHER" id="PTHR36978">
    <property type="entry name" value="P-LOOP CONTAINING NUCLEOTIDE TRIPHOSPHATE HYDROLASE"/>
    <property type="match status" value="1"/>
</dbReference>
<dbReference type="InterPro" id="IPR027417">
    <property type="entry name" value="P-loop_NTPase"/>
</dbReference>
<dbReference type="Proteomes" id="UP001396898">
    <property type="component" value="Unassembled WGS sequence"/>
</dbReference>
<feature type="transmembrane region" description="Helical" evidence="1">
    <location>
        <begin position="266"/>
        <end position="291"/>
    </location>
</feature>
<dbReference type="Pfam" id="PF17784">
    <property type="entry name" value="Sulfotransfer_4"/>
    <property type="match status" value="1"/>
</dbReference>
<dbReference type="PANTHER" id="PTHR36978:SF4">
    <property type="entry name" value="P-LOOP CONTAINING NUCLEOSIDE TRIPHOSPHATE HYDROLASE PROTEIN"/>
    <property type="match status" value="1"/>
</dbReference>